<protein>
    <submittedName>
        <fullName evidence="2">Energy-coupling factor transporter transmembrane protein EcfT</fullName>
    </submittedName>
</protein>
<gene>
    <name evidence="2" type="ORF">GKE65_07755</name>
</gene>
<dbReference type="AlphaFoldDB" id="A0A6C9Q9H4"/>
<evidence type="ECO:0000256" key="1">
    <source>
        <dbReference type="SAM" id="Phobius"/>
    </source>
</evidence>
<comment type="caution">
    <text evidence="2">The sequence shown here is derived from an EMBL/GenBank/DDBJ whole genome shotgun (WGS) entry which is preliminary data.</text>
</comment>
<keyword evidence="1" id="KW-0472">Membrane</keyword>
<feature type="non-terminal residue" evidence="2">
    <location>
        <position position="1"/>
    </location>
</feature>
<feature type="transmembrane region" description="Helical" evidence="1">
    <location>
        <begin position="6"/>
        <end position="24"/>
    </location>
</feature>
<keyword evidence="1" id="KW-1133">Transmembrane helix</keyword>
<organism evidence="2">
    <name type="scientific">Escherichia coli</name>
    <dbReference type="NCBI Taxonomy" id="562"/>
    <lineage>
        <taxon>Bacteria</taxon>
        <taxon>Pseudomonadati</taxon>
        <taxon>Pseudomonadota</taxon>
        <taxon>Gammaproteobacteria</taxon>
        <taxon>Enterobacterales</taxon>
        <taxon>Enterobacteriaceae</taxon>
        <taxon>Escherichia</taxon>
    </lineage>
</organism>
<keyword evidence="1 2" id="KW-0812">Transmembrane</keyword>
<proteinExistence type="predicted"/>
<dbReference type="EMBL" id="WKRU01000057">
    <property type="protein sequence ID" value="MSL38149.1"/>
    <property type="molecule type" value="Genomic_DNA"/>
</dbReference>
<reference evidence="2" key="1">
    <citation type="journal article" date="2019" name="Nat. Med.">
        <title>A library of human gut bacterial isolates paired with longitudinal multiomics data enables mechanistic microbiome research.</title>
        <authorList>
            <person name="Poyet M."/>
            <person name="Groussin M."/>
            <person name="Gibbons S.M."/>
            <person name="Avila-Pacheco J."/>
            <person name="Jiang X."/>
            <person name="Kearney S.M."/>
            <person name="Perrotta A.R."/>
            <person name="Berdy B."/>
            <person name="Zhao S."/>
            <person name="Lieberman T.D."/>
            <person name="Swanson P.K."/>
            <person name="Smith M."/>
            <person name="Roesemann S."/>
            <person name="Alexander J.E."/>
            <person name="Rich S.A."/>
            <person name="Livny J."/>
            <person name="Vlamakis H."/>
            <person name="Clish C."/>
            <person name="Bullock K."/>
            <person name="Deik A."/>
            <person name="Scott J."/>
            <person name="Pierce K.A."/>
            <person name="Xavier R.J."/>
            <person name="Alm E.J."/>
        </authorList>
    </citation>
    <scope>NUCLEOTIDE SEQUENCE</scope>
    <source>
        <strain evidence="2">BIOML-A446</strain>
    </source>
</reference>
<name>A0A6C9Q9H4_ECOLX</name>
<evidence type="ECO:0000313" key="2">
    <source>
        <dbReference type="EMBL" id="MSL38149.1"/>
    </source>
</evidence>
<accession>A0A6C9Q9H4</accession>
<sequence length="25" mass="3092">RLHSIARYTMILLMLTEFGAWIWLR</sequence>